<keyword evidence="2" id="KW-1185">Reference proteome</keyword>
<gene>
    <name evidence="1" type="ORF">ATC1_131075</name>
</gene>
<protein>
    <recommendedName>
        <fullName evidence="3">Arc family DNA-binding protein</fullName>
    </recommendedName>
</protein>
<name>A0A0S7BKW7_9CHLR</name>
<evidence type="ECO:0008006" key="3">
    <source>
        <dbReference type="Google" id="ProtNLM"/>
    </source>
</evidence>
<dbReference type="InterPro" id="IPR013321">
    <property type="entry name" value="Arc_rbn_hlx_hlx"/>
</dbReference>
<evidence type="ECO:0000313" key="2">
    <source>
        <dbReference type="Proteomes" id="UP000053370"/>
    </source>
</evidence>
<sequence>MSNLRIQKGSLTVVKTFRFPDHLCSKLEKISKKNAISMNNLVVQCLNFAMENLTLDENEIAKPH</sequence>
<dbReference type="GO" id="GO:0006355">
    <property type="term" value="P:regulation of DNA-templated transcription"/>
    <property type="evidence" value="ECO:0007669"/>
    <property type="project" value="InterPro"/>
</dbReference>
<dbReference type="AlphaFoldDB" id="A0A0S7BKW7"/>
<dbReference type="InterPro" id="IPR010985">
    <property type="entry name" value="Ribbon_hlx_hlx"/>
</dbReference>
<dbReference type="Proteomes" id="UP000053370">
    <property type="component" value="Unassembled WGS sequence"/>
</dbReference>
<dbReference type="Gene3D" id="1.10.1220.10">
    <property type="entry name" value="Met repressor-like"/>
    <property type="match status" value="1"/>
</dbReference>
<organism evidence="1">
    <name type="scientific">Flexilinea flocculi</name>
    <dbReference type="NCBI Taxonomy" id="1678840"/>
    <lineage>
        <taxon>Bacteria</taxon>
        <taxon>Bacillati</taxon>
        <taxon>Chloroflexota</taxon>
        <taxon>Anaerolineae</taxon>
        <taxon>Anaerolineales</taxon>
        <taxon>Anaerolineaceae</taxon>
        <taxon>Flexilinea</taxon>
    </lineage>
</organism>
<dbReference type="EMBL" id="DF968181">
    <property type="protein sequence ID" value="GAP41093.1"/>
    <property type="molecule type" value="Genomic_DNA"/>
</dbReference>
<accession>A0A0S7BKW7</accession>
<evidence type="ECO:0000313" key="1">
    <source>
        <dbReference type="EMBL" id="GAP41093.1"/>
    </source>
</evidence>
<dbReference type="SUPFAM" id="SSF47598">
    <property type="entry name" value="Ribbon-helix-helix"/>
    <property type="match status" value="1"/>
</dbReference>
<reference evidence="1" key="1">
    <citation type="journal article" date="2015" name="Genome Announc.">
        <title>Draft Genome Sequence of Anaerolineae Strain TC1, a Novel Isolate from a Methanogenic Wastewater Treatment System.</title>
        <authorList>
            <person name="Matsuura N."/>
            <person name="Tourlousse D.M."/>
            <person name="Sun L."/>
            <person name="Toyonaga M."/>
            <person name="Kuroda K."/>
            <person name="Ohashi A."/>
            <person name="Cruz R."/>
            <person name="Yamaguchi T."/>
            <person name="Sekiguchi Y."/>
        </authorList>
    </citation>
    <scope>NUCLEOTIDE SEQUENCE [LARGE SCALE GENOMIC DNA]</scope>
    <source>
        <strain evidence="1">TC1</strain>
    </source>
</reference>
<proteinExistence type="predicted"/>